<keyword evidence="5 6" id="KW-0472">Membrane</keyword>
<keyword evidence="4 6" id="KW-1133">Transmembrane helix</keyword>
<comment type="caution">
    <text evidence="9">The sequence shown here is derived from an EMBL/GenBank/DDBJ whole genome shotgun (WGS) entry which is preliminary data.</text>
</comment>
<accession>A0A1V9YIG6</accession>
<evidence type="ECO:0000256" key="2">
    <source>
        <dbReference type="ARBA" id="ARBA00022448"/>
    </source>
</evidence>
<dbReference type="OrthoDB" id="66620at2759"/>
<dbReference type="SUPFAM" id="SSF52540">
    <property type="entry name" value="P-loop containing nucleoside triphosphate hydrolases"/>
    <property type="match status" value="1"/>
</dbReference>
<name>A0A1V9YIG6_9STRA</name>
<dbReference type="PANTHER" id="PTHR19241">
    <property type="entry name" value="ATP-BINDING CASSETTE TRANSPORTER"/>
    <property type="match status" value="1"/>
</dbReference>
<dbReference type="InterPro" id="IPR013581">
    <property type="entry name" value="PDR_assoc"/>
</dbReference>
<evidence type="ECO:0000256" key="3">
    <source>
        <dbReference type="ARBA" id="ARBA00022692"/>
    </source>
</evidence>
<evidence type="ECO:0000259" key="7">
    <source>
        <dbReference type="Pfam" id="PF01061"/>
    </source>
</evidence>
<feature type="domain" description="ABC-2 type transporter transmembrane" evidence="7">
    <location>
        <begin position="35"/>
        <end position="241"/>
    </location>
</feature>
<proteinExistence type="predicted"/>
<evidence type="ECO:0000256" key="4">
    <source>
        <dbReference type="ARBA" id="ARBA00022989"/>
    </source>
</evidence>
<feature type="transmembrane region" description="Helical" evidence="6">
    <location>
        <begin position="194"/>
        <end position="213"/>
    </location>
</feature>
<feature type="transmembrane region" description="Helical" evidence="6">
    <location>
        <begin position="219"/>
        <end position="237"/>
    </location>
</feature>
<dbReference type="STRING" id="74557.A0A1V9YIG6"/>
<organism evidence="9 10">
    <name type="scientific">Thraustotheca clavata</name>
    <dbReference type="NCBI Taxonomy" id="74557"/>
    <lineage>
        <taxon>Eukaryota</taxon>
        <taxon>Sar</taxon>
        <taxon>Stramenopiles</taxon>
        <taxon>Oomycota</taxon>
        <taxon>Saprolegniomycetes</taxon>
        <taxon>Saprolegniales</taxon>
        <taxon>Achlyaceae</taxon>
        <taxon>Thraustotheca</taxon>
    </lineage>
</organism>
<feature type="transmembrane region" description="Helical" evidence="6">
    <location>
        <begin position="126"/>
        <end position="149"/>
    </location>
</feature>
<gene>
    <name evidence="9" type="ORF">THRCLA_10687</name>
</gene>
<dbReference type="Proteomes" id="UP000243217">
    <property type="component" value="Unassembled WGS sequence"/>
</dbReference>
<comment type="subcellular location">
    <subcellularLocation>
        <location evidence="1">Membrane</location>
        <topology evidence="1">Multi-pass membrane protein</topology>
    </subcellularLocation>
</comment>
<keyword evidence="9" id="KW-0067">ATP-binding</keyword>
<sequence>MIHYISQPHNALLIEDATHHIAQLPAYHVSYAESTKQLFSRQMTVFLRNKEFVYSRLVMILLMGFLYSTSYYQVDPGQIVNVLGVIFAAVLFLALGQIPMIPAIVEAREIFYKQRSANFFRTSSFILAQCTTQIPFAFIETIIFGTIMYWVTGFTSSSGAFLTYLLLLFLVNLTFITWFFFLSSISPNLHVAEPVALVSVLFFVLFSGFVMSADDTPAYFIWIYWIDPLAWSIRALAINQYTADEFQQCVYKGFDYCATQNATFGDAMLQQFGLKTGKEWIWYAVIYLAVCYFVFMFFAYLALEYIHYDHSEHTIIVNEDEEENNEKDVDVYVAAPKTPANDQVQVAIPVQPSTHRISTPVTLAFKDLWYSVPNPTKGEPDLQLLKGINGYALPGTITALMGSSGAGKTTLMDVI</sequence>
<evidence type="ECO:0000313" key="9">
    <source>
        <dbReference type="EMBL" id="OQR85502.1"/>
    </source>
</evidence>
<reference evidence="9 10" key="1">
    <citation type="journal article" date="2014" name="Genome Biol. Evol.">
        <title>The secreted proteins of Achlya hypogyna and Thraustotheca clavata identify the ancestral oomycete secretome and reveal gene acquisitions by horizontal gene transfer.</title>
        <authorList>
            <person name="Misner I."/>
            <person name="Blouin N."/>
            <person name="Leonard G."/>
            <person name="Richards T.A."/>
            <person name="Lane C.E."/>
        </authorList>
    </citation>
    <scope>NUCLEOTIDE SEQUENCE [LARGE SCALE GENOMIC DNA]</scope>
    <source>
        <strain evidence="9 10">ATCC 34112</strain>
    </source>
</reference>
<dbReference type="InterPro" id="IPR027417">
    <property type="entry name" value="P-loop_NTPase"/>
</dbReference>
<feature type="domain" description="Plant PDR ABC transporter associated" evidence="8">
    <location>
        <begin position="259"/>
        <end position="315"/>
    </location>
</feature>
<feature type="transmembrane region" description="Helical" evidence="6">
    <location>
        <begin position="161"/>
        <end position="182"/>
    </location>
</feature>
<feature type="non-terminal residue" evidence="9">
    <location>
        <position position="415"/>
    </location>
</feature>
<dbReference type="Gene3D" id="3.40.50.300">
    <property type="entry name" value="P-loop containing nucleotide triphosphate hydrolases"/>
    <property type="match status" value="1"/>
</dbReference>
<dbReference type="Pfam" id="PF08370">
    <property type="entry name" value="PDR_assoc"/>
    <property type="match status" value="1"/>
</dbReference>
<dbReference type="Pfam" id="PF01061">
    <property type="entry name" value="ABC2_membrane"/>
    <property type="match status" value="1"/>
</dbReference>
<feature type="transmembrane region" description="Helical" evidence="6">
    <location>
        <begin position="280"/>
        <end position="303"/>
    </location>
</feature>
<evidence type="ECO:0000256" key="1">
    <source>
        <dbReference type="ARBA" id="ARBA00004141"/>
    </source>
</evidence>
<dbReference type="EMBL" id="JNBS01003733">
    <property type="protein sequence ID" value="OQR85502.1"/>
    <property type="molecule type" value="Genomic_DNA"/>
</dbReference>
<keyword evidence="2" id="KW-0813">Transport</keyword>
<keyword evidence="10" id="KW-1185">Reference proteome</keyword>
<keyword evidence="9" id="KW-0547">Nucleotide-binding</keyword>
<dbReference type="AlphaFoldDB" id="A0A1V9YIG6"/>
<evidence type="ECO:0000313" key="10">
    <source>
        <dbReference type="Proteomes" id="UP000243217"/>
    </source>
</evidence>
<feature type="transmembrane region" description="Helical" evidence="6">
    <location>
        <begin position="79"/>
        <end position="105"/>
    </location>
</feature>
<evidence type="ECO:0000259" key="8">
    <source>
        <dbReference type="Pfam" id="PF08370"/>
    </source>
</evidence>
<feature type="transmembrane region" description="Helical" evidence="6">
    <location>
        <begin position="53"/>
        <end position="73"/>
    </location>
</feature>
<evidence type="ECO:0000256" key="6">
    <source>
        <dbReference type="SAM" id="Phobius"/>
    </source>
</evidence>
<protein>
    <submittedName>
        <fullName evidence="9">ATP-binding Cassette (ABC) Superfamily</fullName>
    </submittedName>
</protein>
<dbReference type="GO" id="GO:0005524">
    <property type="term" value="F:ATP binding"/>
    <property type="evidence" value="ECO:0007669"/>
    <property type="project" value="UniProtKB-KW"/>
</dbReference>
<dbReference type="GO" id="GO:0140359">
    <property type="term" value="F:ABC-type transporter activity"/>
    <property type="evidence" value="ECO:0007669"/>
    <property type="project" value="InterPro"/>
</dbReference>
<evidence type="ECO:0000256" key="5">
    <source>
        <dbReference type="ARBA" id="ARBA00023136"/>
    </source>
</evidence>
<keyword evidence="3 6" id="KW-0812">Transmembrane</keyword>
<dbReference type="InterPro" id="IPR013525">
    <property type="entry name" value="ABC2_TM"/>
</dbReference>
<dbReference type="GO" id="GO:0016020">
    <property type="term" value="C:membrane"/>
    <property type="evidence" value="ECO:0007669"/>
    <property type="project" value="UniProtKB-SubCell"/>
</dbReference>